<feature type="transmembrane region" description="Helical" evidence="9">
    <location>
        <begin position="6"/>
        <end position="26"/>
    </location>
</feature>
<evidence type="ECO:0008006" key="11">
    <source>
        <dbReference type="Google" id="ProtNLM"/>
    </source>
</evidence>
<dbReference type="Gene3D" id="1.10.630.10">
    <property type="entry name" value="Cytochrome P450"/>
    <property type="match status" value="1"/>
</dbReference>
<comment type="similarity">
    <text evidence="8">Belongs to the cytochrome P450 family.</text>
</comment>
<dbReference type="PANTHER" id="PTHR47951:SF3">
    <property type="entry name" value="CYTOCHROME P450, FAMILY 706, SUBFAMILY A, POLYPEPTIDE 4"/>
    <property type="match status" value="1"/>
</dbReference>
<dbReference type="InterPro" id="IPR001128">
    <property type="entry name" value="Cyt_P450"/>
</dbReference>
<dbReference type="PRINTS" id="PR00463">
    <property type="entry name" value="EP450I"/>
</dbReference>
<evidence type="ECO:0000256" key="5">
    <source>
        <dbReference type="ARBA" id="ARBA00023004"/>
    </source>
</evidence>
<comment type="cofactor">
    <cofactor evidence="7">
        <name>heme</name>
        <dbReference type="ChEBI" id="CHEBI:30413"/>
    </cofactor>
</comment>
<feature type="binding site" description="axial binding residue" evidence="7">
    <location>
        <position position="446"/>
    </location>
    <ligand>
        <name>heme</name>
        <dbReference type="ChEBI" id="CHEBI:30413"/>
    </ligand>
    <ligandPart>
        <name>Fe</name>
        <dbReference type="ChEBI" id="CHEBI:18248"/>
    </ligandPart>
</feature>
<dbReference type="FunFam" id="1.10.630.10:FF:000026">
    <property type="entry name" value="Cytochrome P450 82C4"/>
    <property type="match status" value="1"/>
</dbReference>
<organism evidence="10">
    <name type="scientific">Araucaria cunninghamii</name>
    <name type="common">Hoop pine</name>
    <name type="synonym">Moreton Bay pine</name>
    <dbReference type="NCBI Taxonomy" id="56994"/>
    <lineage>
        <taxon>Eukaryota</taxon>
        <taxon>Viridiplantae</taxon>
        <taxon>Streptophyta</taxon>
        <taxon>Embryophyta</taxon>
        <taxon>Tracheophyta</taxon>
        <taxon>Spermatophyta</taxon>
        <taxon>Pinopsida</taxon>
        <taxon>Pinidae</taxon>
        <taxon>Conifers II</taxon>
        <taxon>Araucariales</taxon>
        <taxon>Araucariaceae</taxon>
        <taxon>Araucaria</taxon>
    </lineage>
</organism>
<protein>
    <recommendedName>
        <fullName evidence="11">Cytochrome P450</fullName>
    </recommendedName>
</protein>
<keyword evidence="2 7" id="KW-0349">Heme</keyword>
<dbReference type="EMBL" id="GCKF01046439">
    <property type="protein sequence ID" value="JAG93539.1"/>
    <property type="molecule type" value="Transcribed_RNA"/>
</dbReference>
<evidence type="ECO:0000256" key="1">
    <source>
        <dbReference type="ARBA" id="ARBA00005122"/>
    </source>
</evidence>
<keyword evidence="8" id="KW-0503">Monooxygenase</keyword>
<evidence type="ECO:0000256" key="2">
    <source>
        <dbReference type="ARBA" id="ARBA00022617"/>
    </source>
</evidence>
<evidence type="ECO:0000256" key="6">
    <source>
        <dbReference type="ARBA" id="ARBA00023059"/>
    </source>
</evidence>
<dbReference type="GO" id="GO:0020037">
    <property type="term" value="F:heme binding"/>
    <property type="evidence" value="ECO:0007669"/>
    <property type="project" value="InterPro"/>
</dbReference>
<dbReference type="UniPathway" id="UPA00842"/>
<reference evidence="10" key="1">
    <citation type="submission" date="2015-03" db="EMBL/GenBank/DDBJ databases">
        <title>A transcriptome of Araucaria cunninghamii, an australian fine timber species.</title>
        <authorList>
            <person name="Jing Yi C.J.Y."/>
            <person name="Yin San L.Y.S."/>
            <person name="Abdul Karim S.S."/>
            <person name="Wan Azmi N.N."/>
            <person name="Hercus R.R."/>
            <person name="Croft L.L."/>
        </authorList>
    </citation>
    <scope>NUCLEOTIDE SEQUENCE</scope>
    <source>
        <strain evidence="10">MI0301</strain>
        <tissue evidence="10">Leaf</tissue>
    </source>
</reference>
<keyword evidence="5 7" id="KW-0408">Iron</keyword>
<keyword evidence="9" id="KW-1133">Transmembrane helix</keyword>
<keyword evidence="9" id="KW-0472">Membrane</keyword>
<dbReference type="Pfam" id="PF00067">
    <property type="entry name" value="p450"/>
    <property type="match status" value="1"/>
</dbReference>
<dbReference type="SUPFAM" id="SSF48264">
    <property type="entry name" value="Cytochrome P450"/>
    <property type="match status" value="1"/>
</dbReference>
<evidence type="ECO:0000256" key="7">
    <source>
        <dbReference type="PIRSR" id="PIRSR602401-1"/>
    </source>
</evidence>
<evidence type="ECO:0000313" key="10">
    <source>
        <dbReference type="EMBL" id="JAG93539.1"/>
    </source>
</evidence>
<comment type="pathway">
    <text evidence="1">Alkaloid biosynthesis; taxol biosynthesis.</text>
</comment>
<keyword evidence="4 8" id="KW-0560">Oxidoreductase</keyword>
<dbReference type="InterPro" id="IPR036396">
    <property type="entry name" value="Cyt_P450_sf"/>
</dbReference>
<evidence type="ECO:0000256" key="4">
    <source>
        <dbReference type="ARBA" id="ARBA00023002"/>
    </source>
</evidence>
<dbReference type="PANTHER" id="PTHR47951">
    <property type="entry name" value="OS08G0547900 PROTEIN"/>
    <property type="match status" value="1"/>
</dbReference>
<evidence type="ECO:0000256" key="3">
    <source>
        <dbReference type="ARBA" id="ARBA00022723"/>
    </source>
</evidence>
<evidence type="ECO:0000256" key="9">
    <source>
        <dbReference type="SAM" id="Phobius"/>
    </source>
</evidence>
<keyword evidence="3 7" id="KW-0479">Metal-binding</keyword>
<dbReference type="InterPro" id="IPR002401">
    <property type="entry name" value="Cyt_P450_E_grp-I"/>
</dbReference>
<proteinExistence type="inferred from homology"/>
<name>A0A0D6QSS2_ARACU</name>
<dbReference type="PRINTS" id="PR00385">
    <property type="entry name" value="P450"/>
</dbReference>
<keyword evidence="6" id="KW-0876">Taxol biosynthesis</keyword>
<dbReference type="GO" id="GO:0005506">
    <property type="term" value="F:iron ion binding"/>
    <property type="evidence" value="ECO:0007669"/>
    <property type="project" value="InterPro"/>
</dbReference>
<keyword evidence="9" id="KW-0812">Transmembrane</keyword>
<sequence length="506" mass="56667">MDSTCSISIWYYCASGAIALIVGLIINGYKRRRLPPGPLALPLLGHLHLLEANVHDGLGKLSDKYGPLMTLNFGMKTTVVASSSVMAKEILKDHDLDFANRSVPVVARCIAYDASDILWSPCGPRWRLLRKICVKELFSSKSLEAMHDIRRLEFRRTVRGIYKDSVKGVNSGRVEVAARAIMTSLNVATCMMWSKNSDTSAEGKEFKTMMGELVYLLGLPNVSDLFSFLEFLDLQGVYRRTRKVFVRFDKLFDSMIEERLSGRSSGSDFLQLMLDLAKGVVHRDDETESIQLTMKDVKAMLLAMVGGATDTTSSTVEWAMAELLQRPEILKRAQKELKEVVGLHQAVEESHIPQLHYLQAIVKEVLRLHPAAPLLVPRCAAKSVDIGGYLIPKGTQVLVNVWKIQRNPQVWKDPLVFDPERFVDGKMGYNGRDFDYLPFGSGRRICAGISMGALIIHYTLASFLHSFDWELPAGEKLDMREQYGLVVHKAVPLVALAKPRLGSHLY</sequence>
<accession>A0A0D6QSS2</accession>
<dbReference type="GO" id="GO:0004497">
    <property type="term" value="F:monooxygenase activity"/>
    <property type="evidence" value="ECO:0007669"/>
    <property type="project" value="UniProtKB-KW"/>
</dbReference>
<dbReference type="CDD" id="cd11073">
    <property type="entry name" value="CYP76-like"/>
    <property type="match status" value="1"/>
</dbReference>
<dbReference type="AlphaFoldDB" id="A0A0D6QSS2"/>
<evidence type="ECO:0000256" key="8">
    <source>
        <dbReference type="RuleBase" id="RU000461"/>
    </source>
</evidence>
<dbReference type="PROSITE" id="PS00086">
    <property type="entry name" value="CYTOCHROME_P450"/>
    <property type="match status" value="1"/>
</dbReference>
<dbReference type="GO" id="GO:0016705">
    <property type="term" value="F:oxidoreductase activity, acting on paired donors, with incorporation or reduction of molecular oxygen"/>
    <property type="evidence" value="ECO:0007669"/>
    <property type="project" value="InterPro"/>
</dbReference>
<dbReference type="InterPro" id="IPR017972">
    <property type="entry name" value="Cyt_P450_CS"/>
</dbReference>
<dbReference type="GO" id="GO:0042617">
    <property type="term" value="P:paclitaxel biosynthetic process"/>
    <property type="evidence" value="ECO:0007669"/>
    <property type="project" value="UniProtKB-UniPathway"/>
</dbReference>